<reference evidence="1 2" key="1">
    <citation type="submission" date="2021-06" db="EMBL/GenBank/DDBJ databases">
        <title>Caerostris extrusa draft genome.</title>
        <authorList>
            <person name="Kono N."/>
            <person name="Arakawa K."/>
        </authorList>
    </citation>
    <scope>NUCLEOTIDE SEQUENCE [LARGE SCALE GENOMIC DNA]</scope>
</reference>
<comment type="caution">
    <text evidence="1">The sequence shown here is derived from an EMBL/GenBank/DDBJ whole genome shotgun (WGS) entry which is preliminary data.</text>
</comment>
<sequence>MKATSNVQPFSPYKTSTAITKIPQLSSLHFNLSLFNPQSGSPCSHNGRIKNPALEVRVLSLTRGNVPGERVVIPPPPRSHGKQFWGIKINVHRVCGSGPGGGHQWNIGSLADNLDAKWLPSSHGKTEMVNWFL</sequence>
<dbReference type="EMBL" id="BPLR01014618">
    <property type="protein sequence ID" value="GIY70042.1"/>
    <property type="molecule type" value="Genomic_DNA"/>
</dbReference>
<gene>
    <name evidence="1" type="ORF">CEXT_476781</name>
</gene>
<protein>
    <submittedName>
        <fullName evidence="1">Uncharacterized protein</fullName>
    </submittedName>
</protein>
<proteinExistence type="predicted"/>
<name>A0AAV4VI61_CAEEX</name>
<evidence type="ECO:0000313" key="1">
    <source>
        <dbReference type="EMBL" id="GIY70042.1"/>
    </source>
</evidence>
<dbReference type="Proteomes" id="UP001054945">
    <property type="component" value="Unassembled WGS sequence"/>
</dbReference>
<organism evidence="1 2">
    <name type="scientific">Caerostris extrusa</name>
    <name type="common">Bark spider</name>
    <name type="synonym">Caerostris bankana</name>
    <dbReference type="NCBI Taxonomy" id="172846"/>
    <lineage>
        <taxon>Eukaryota</taxon>
        <taxon>Metazoa</taxon>
        <taxon>Ecdysozoa</taxon>
        <taxon>Arthropoda</taxon>
        <taxon>Chelicerata</taxon>
        <taxon>Arachnida</taxon>
        <taxon>Araneae</taxon>
        <taxon>Araneomorphae</taxon>
        <taxon>Entelegynae</taxon>
        <taxon>Araneoidea</taxon>
        <taxon>Araneidae</taxon>
        <taxon>Caerostris</taxon>
    </lineage>
</organism>
<keyword evidence="2" id="KW-1185">Reference proteome</keyword>
<accession>A0AAV4VI61</accession>
<evidence type="ECO:0000313" key="2">
    <source>
        <dbReference type="Proteomes" id="UP001054945"/>
    </source>
</evidence>
<dbReference type="AlphaFoldDB" id="A0AAV4VI61"/>